<sequence>MLLEILLVFVVAFVSIITYVYLGYMDAQIDDFRDKYDDIFYTLKLLHSVFAVGKASTRPVGMDAGMLSNDMEKFTGCIPEHDELIESITMVLYFSSIHRIALDDMMLLADKIHYSHLRIQNTQANIANCQMAHKLPKSCNMDVEEYIETEHRRIAQCHTDLKIKCAHQALALEQILRSAPKMKTRMASIRGTNVEFGLALPALQKDIEDYCKKHNFHILWDWRVDTDL</sequence>
<dbReference type="Proteomes" id="UP000070501">
    <property type="component" value="Unassembled WGS sequence"/>
</dbReference>
<evidence type="ECO:0000313" key="3">
    <source>
        <dbReference type="Proteomes" id="UP000070501"/>
    </source>
</evidence>
<keyword evidence="3" id="KW-1185">Reference proteome</keyword>
<dbReference type="OrthoDB" id="10588052at2759"/>
<dbReference type="AlphaFoldDB" id="A0A136IR94"/>
<keyword evidence="1" id="KW-0812">Transmembrane</keyword>
<reference evidence="3" key="1">
    <citation type="submission" date="2016-02" db="EMBL/GenBank/DDBJ databases">
        <title>Draft genome sequence of Microdochium bolleyi, a fungal endophyte of beachgrass.</title>
        <authorList>
            <consortium name="DOE Joint Genome Institute"/>
            <person name="David A.S."/>
            <person name="May G."/>
            <person name="Haridas S."/>
            <person name="Lim J."/>
            <person name="Wang M."/>
            <person name="Labutti K."/>
            <person name="Lipzen A."/>
            <person name="Barry K."/>
            <person name="Grigoriev I.V."/>
        </authorList>
    </citation>
    <scope>NUCLEOTIDE SEQUENCE [LARGE SCALE GENOMIC DNA]</scope>
    <source>
        <strain evidence="3">J235TASD1</strain>
    </source>
</reference>
<dbReference type="EMBL" id="KQ964262">
    <property type="protein sequence ID" value="KXJ87427.1"/>
    <property type="molecule type" value="Genomic_DNA"/>
</dbReference>
<protein>
    <submittedName>
        <fullName evidence="2">Uncharacterized protein</fullName>
    </submittedName>
</protein>
<feature type="transmembrane region" description="Helical" evidence="1">
    <location>
        <begin position="6"/>
        <end position="24"/>
    </location>
</feature>
<keyword evidence="1" id="KW-0472">Membrane</keyword>
<organism evidence="2 3">
    <name type="scientific">Microdochium bolleyi</name>
    <dbReference type="NCBI Taxonomy" id="196109"/>
    <lineage>
        <taxon>Eukaryota</taxon>
        <taxon>Fungi</taxon>
        <taxon>Dikarya</taxon>
        <taxon>Ascomycota</taxon>
        <taxon>Pezizomycotina</taxon>
        <taxon>Sordariomycetes</taxon>
        <taxon>Xylariomycetidae</taxon>
        <taxon>Xylariales</taxon>
        <taxon>Microdochiaceae</taxon>
        <taxon>Microdochium</taxon>
    </lineage>
</organism>
<evidence type="ECO:0000256" key="1">
    <source>
        <dbReference type="SAM" id="Phobius"/>
    </source>
</evidence>
<gene>
    <name evidence="2" type="ORF">Micbo1qcDRAFT_208056</name>
</gene>
<evidence type="ECO:0000313" key="2">
    <source>
        <dbReference type="EMBL" id="KXJ87427.1"/>
    </source>
</evidence>
<accession>A0A136IR94</accession>
<keyword evidence="1" id="KW-1133">Transmembrane helix</keyword>
<name>A0A136IR94_9PEZI</name>
<proteinExistence type="predicted"/>
<dbReference type="InParanoid" id="A0A136IR94"/>